<keyword evidence="3 5" id="KW-0863">Zinc-finger</keyword>
<dbReference type="InterPro" id="IPR036236">
    <property type="entry name" value="Znf_C2H2_sf"/>
</dbReference>
<dbReference type="Pfam" id="PF00096">
    <property type="entry name" value="zf-C2H2"/>
    <property type="match status" value="1"/>
</dbReference>
<keyword evidence="1" id="KW-0479">Metal-binding</keyword>
<reference evidence="8" key="1">
    <citation type="submission" date="2022-08" db="EMBL/GenBank/DDBJ databases">
        <title>A Global Phylogenomic Analysis of the Shiitake Genus Lentinula.</title>
        <authorList>
            <consortium name="DOE Joint Genome Institute"/>
            <person name="Sierra-Patev S."/>
            <person name="Min B."/>
            <person name="Naranjo-Ortiz M."/>
            <person name="Looney B."/>
            <person name="Konkel Z."/>
            <person name="Slot J.C."/>
            <person name="Sakamoto Y."/>
            <person name="Steenwyk J.L."/>
            <person name="Rokas A."/>
            <person name="Carro J."/>
            <person name="Camarero S."/>
            <person name="Ferreira P."/>
            <person name="Molpeceres G."/>
            <person name="Ruiz-Duenas F.J."/>
            <person name="Serrano A."/>
            <person name="Henrissat B."/>
            <person name="Drula E."/>
            <person name="Hughes K.W."/>
            <person name="Mata J.L."/>
            <person name="Ishikawa N.K."/>
            <person name="Vargas-Isla R."/>
            <person name="Ushijima S."/>
            <person name="Smith C.A."/>
            <person name="Ahrendt S."/>
            <person name="Andreopoulos W."/>
            <person name="He G."/>
            <person name="Labutti K."/>
            <person name="Lipzen A."/>
            <person name="Ng V."/>
            <person name="Riley R."/>
            <person name="Sandor L."/>
            <person name="Barry K."/>
            <person name="Martinez A.T."/>
            <person name="Xiao Y."/>
            <person name="Gibbons J.G."/>
            <person name="Terashima K."/>
            <person name="Grigoriev I.V."/>
            <person name="Hibbett D.S."/>
        </authorList>
    </citation>
    <scope>NUCLEOTIDE SEQUENCE</scope>
    <source>
        <strain evidence="8">RHP3577 ss4</strain>
    </source>
</reference>
<name>A0ABQ8V1F5_9AGAR</name>
<feature type="compositionally biased region" description="Low complexity" evidence="6">
    <location>
        <begin position="112"/>
        <end position="123"/>
    </location>
</feature>
<evidence type="ECO:0000256" key="4">
    <source>
        <dbReference type="ARBA" id="ARBA00022833"/>
    </source>
</evidence>
<evidence type="ECO:0000256" key="5">
    <source>
        <dbReference type="PROSITE-ProRule" id="PRU00042"/>
    </source>
</evidence>
<protein>
    <recommendedName>
        <fullName evidence="7">C2H2-type domain-containing protein</fullName>
    </recommendedName>
</protein>
<evidence type="ECO:0000256" key="2">
    <source>
        <dbReference type="ARBA" id="ARBA00022737"/>
    </source>
</evidence>
<feature type="domain" description="C2H2-type" evidence="7">
    <location>
        <begin position="15"/>
        <end position="42"/>
    </location>
</feature>
<evidence type="ECO:0000313" key="9">
    <source>
        <dbReference type="Proteomes" id="UP001150217"/>
    </source>
</evidence>
<dbReference type="PROSITE" id="PS50157">
    <property type="entry name" value="ZINC_FINGER_C2H2_2"/>
    <property type="match status" value="2"/>
</dbReference>
<dbReference type="PROSITE" id="PS00028">
    <property type="entry name" value="ZINC_FINGER_C2H2_1"/>
    <property type="match status" value="1"/>
</dbReference>
<evidence type="ECO:0000256" key="6">
    <source>
        <dbReference type="SAM" id="MobiDB-lite"/>
    </source>
</evidence>
<dbReference type="SUPFAM" id="SSF57667">
    <property type="entry name" value="beta-beta-alpha zinc fingers"/>
    <property type="match status" value="1"/>
</dbReference>
<evidence type="ECO:0000259" key="7">
    <source>
        <dbReference type="PROSITE" id="PS50157"/>
    </source>
</evidence>
<evidence type="ECO:0000256" key="3">
    <source>
        <dbReference type="ARBA" id="ARBA00022771"/>
    </source>
</evidence>
<keyword evidence="9" id="KW-1185">Reference proteome</keyword>
<dbReference type="Gene3D" id="3.30.160.60">
    <property type="entry name" value="Classic Zinc Finger"/>
    <property type="match status" value="2"/>
</dbReference>
<evidence type="ECO:0000313" key="8">
    <source>
        <dbReference type="EMBL" id="KAJ4469184.1"/>
    </source>
</evidence>
<evidence type="ECO:0000256" key="1">
    <source>
        <dbReference type="ARBA" id="ARBA00022723"/>
    </source>
</evidence>
<accession>A0ABQ8V1F5</accession>
<dbReference type="PANTHER" id="PTHR24379:SF121">
    <property type="entry name" value="C2H2-TYPE DOMAIN-CONTAINING PROTEIN"/>
    <property type="match status" value="1"/>
</dbReference>
<dbReference type="EMBL" id="JANVFT010000097">
    <property type="protein sequence ID" value="KAJ4469184.1"/>
    <property type="molecule type" value="Genomic_DNA"/>
</dbReference>
<dbReference type="SMART" id="SM00355">
    <property type="entry name" value="ZnF_C2H2"/>
    <property type="match status" value="3"/>
</dbReference>
<dbReference type="InterPro" id="IPR013087">
    <property type="entry name" value="Znf_C2H2_type"/>
</dbReference>
<organism evidence="8 9">
    <name type="scientific">Lentinula lateritia</name>
    <dbReference type="NCBI Taxonomy" id="40482"/>
    <lineage>
        <taxon>Eukaryota</taxon>
        <taxon>Fungi</taxon>
        <taxon>Dikarya</taxon>
        <taxon>Basidiomycota</taxon>
        <taxon>Agaricomycotina</taxon>
        <taxon>Agaricomycetes</taxon>
        <taxon>Agaricomycetidae</taxon>
        <taxon>Agaricales</taxon>
        <taxon>Marasmiineae</taxon>
        <taxon>Omphalotaceae</taxon>
        <taxon>Lentinula</taxon>
    </lineage>
</organism>
<keyword evidence="2" id="KW-0677">Repeat</keyword>
<proteinExistence type="predicted"/>
<comment type="caution">
    <text evidence="8">The sequence shown here is derived from an EMBL/GenBank/DDBJ whole genome shotgun (WGS) entry which is preliminary data.</text>
</comment>
<dbReference type="PANTHER" id="PTHR24379">
    <property type="entry name" value="KRAB AND ZINC FINGER DOMAIN-CONTAINING"/>
    <property type="match status" value="1"/>
</dbReference>
<keyword evidence="4" id="KW-0862">Zinc</keyword>
<sequence length="431" mass="47786">MPRVTSFKFIDESARECRECNLVFDYPYQMRKHMQTHGHADASQAKFRCTWSGCAYSSSQRSNFNTHYRTHTQEKSKTCPDCSFRTGDPSSLTRHRKRIHNYIPNPRKPRGSSSSDKSVSPASITPTFQSTVDFASVPALFSESSSTSDSGVTASDFSPLSLDFGMDPSFDATSLDYSCNPAADTLPLSLGDLFNQPSAFHRFETFELTHCPRPLFPAVDSTASLERSSNNNLQSRSESWSDLSLLFGNNAMPSLEGIGSSDMTHTSDSSFFSSPYDNTWQTNAGVSNFQSYNQCPEVPVQHLQPEHMSYESCAGMDYVTDLDPSTSVVISPEDLKVIFGSKTHHQHVEQDAGFPEVAPCFNLSSYDYPAISQDQTLPFESLESLPFESIDTQPFPLEFFEQVPSTSFPSLSSSSTDPLFDLDQFAASLAC</sequence>
<gene>
    <name evidence="8" type="ORF">C8R41DRAFT_925217</name>
</gene>
<feature type="domain" description="C2H2-type" evidence="7">
    <location>
        <begin position="47"/>
        <end position="76"/>
    </location>
</feature>
<dbReference type="Proteomes" id="UP001150217">
    <property type="component" value="Unassembled WGS sequence"/>
</dbReference>
<feature type="region of interest" description="Disordered" evidence="6">
    <location>
        <begin position="79"/>
        <end position="123"/>
    </location>
</feature>